<proteinExistence type="predicted"/>
<organism evidence="2 3">
    <name type="scientific">Cereibacter sphaeroides</name>
    <name type="common">Rhodobacter sphaeroides</name>
    <dbReference type="NCBI Taxonomy" id="1063"/>
    <lineage>
        <taxon>Bacteria</taxon>
        <taxon>Pseudomonadati</taxon>
        <taxon>Pseudomonadota</taxon>
        <taxon>Alphaproteobacteria</taxon>
        <taxon>Rhodobacterales</taxon>
        <taxon>Paracoccaceae</taxon>
        <taxon>Cereibacter</taxon>
    </lineage>
</organism>
<dbReference type="Pfam" id="PF09356">
    <property type="entry name" value="Phage_BR0599"/>
    <property type="match status" value="1"/>
</dbReference>
<dbReference type="Proteomes" id="UP000248975">
    <property type="component" value="Unassembled WGS sequence"/>
</dbReference>
<evidence type="ECO:0000313" key="2">
    <source>
        <dbReference type="EMBL" id="PZQ97096.1"/>
    </source>
</evidence>
<accession>A0A2W5S513</accession>
<evidence type="ECO:0000259" key="1">
    <source>
        <dbReference type="Pfam" id="PF09356"/>
    </source>
</evidence>
<comment type="caution">
    <text evidence="2">The sequence shown here is derived from an EMBL/GenBank/DDBJ whole genome shotgun (WGS) entry which is preliminary data.</text>
</comment>
<sequence length="286" mass="30628">MTYATIESSPAEGRPYYLYQFVEGDQVWRFTSRSTDWTSAASEGDTISWEAAAISHGDAVQTSEIERGRLELTWPLSLPFARRFLAPLGNTPVTLTIFRGHEQVLGETVAHWKGRVVGAEVEGVRILLNCESVFSTLRRAGVRAKYQRLCRHALYGRGCGLDIGFHWQTGTVTAVSGNALTIPEAAGQPDGWFRGGVLRFGAQLGFIIGHAGATLTLSRPMPEVAAALAAPEVDPETGDPIPLVADIAPGCDLRASTCAAKFGNLPNFGGFPEIPGRNPFGGGSIV</sequence>
<dbReference type="InterPro" id="IPR018964">
    <property type="entry name" value="Phage_phiJL001_Gp84_C"/>
</dbReference>
<gene>
    <name evidence="2" type="ORF">DI533_16280</name>
</gene>
<dbReference type="AlphaFoldDB" id="A0A2W5S513"/>
<dbReference type="EMBL" id="QFQS01000003">
    <property type="protein sequence ID" value="PZQ97096.1"/>
    <property type="molecule type" value="Genomic_DNA"/>
</dbReference>
<name>A0A2W5S513_CERSP</name>
<evidence type="ECO:0000313" key="3">
    <source>
        <dbReference type="Proteomes" id="UP000248975"/>
    </source>
</evidence>
<feature type="domain" description="Bacteriophage phiJL001 Gp84 C-terminal" evidence="1">
    <location>
        <begin position="191"/>
        <end position="277"/>
    </location>
</feature>
<reference evidence="2 3" key="1">
    <citation type="submission" date="2017-08" db="EMBL/GenBank/DDBJ databases">
        <title>Infants hospitalized years apart are colonized by the same room-sourced microbial strains.</title>
        <authorList>
            <person name="Brooks B."/>
            <person name="Olm M.R."/>
            <person name="Firek B.A."/>
            <person name="Baker R."/>
            <person name="Thomas B.C."/>
            <person name="Morowitz M.J."/>
            <person name="Banfield J.F."/>
        </authorList>
    </citation>
    <scope>NUCLEOTIDE SEQUENCE [LARGE SCALE GENOMIC DNA]</scope>
    <source>
        <strain evidence="2">S2_003_000_R2_11</strain>
    </source>
</reference>
<protein>
    <recommendedName>
        <fullName evidence="1">Bacteriophage phiJL001 Gp84 C-terminal domain-containing protein</fullName>
    </recommendedName>
</protein>